<dbReference type="Proteomes" id="UP000371041">
    <property type="component" value="Chromosome"/>
</dbReference>
<feature type="domain" description="DUF1707" evidence="2">
    <location>
        <begin position="23"/>
        <end position="75"/>
    </location>
</feature>
<dbReference type="Pfam" id="PF08044">
    <property type="entry name" value="DUF1707"/>
    <property type="match status" value="1"/>
</dbReference>
<dbReference type="EMBL" id="CP045929">
    <property type="protein sequence ID" value="QGK71508.1"/>
    <property type="molecule type" value="Genomic_DNA"/>
</dbReference>
<evidence type="ECO:0000259" key="2">
    <source>
        <dbReference type="Pfam" id="PF08044"/>
    </source>
</evidence>
<evidence type="ECO:0000313" key="3">
    <source>
        <dbReference type="EMBL" id="QGK71508.1"/>
    </source>
</evidence>
<dbReference type="AlphaFoldDB" id="A0A5Q3QAB8"/>
<protein>
    <submittedName>
        <fullName evidence="3">DUF1707 domain-containing protein</fullName>
    </submittedName>
</protein>
<evidence type="ECO:0000313" key="4">
    <source>
        <dbReference type="Proteomes" id="UP000371041"/>
    </source>
</evidence>
<accession>A0A5Q3QAB8</accession>
<name>A0A5Q3QAB8_9PSEU</name>
<proteinExistence type="predicted"/>
<dbReference type="PANTHER" id="PTHR40763">
    <property type="entry name" value="MEMBRANE PROTEIN-RELATED"/>
    <property type="match status" value="1"/>
</dbReference>
<feature type="transmembrane region" description="Helical" evidence="1">
    <location>
        <begin position="94"/>
        <end position="116"/>
    </location>
</feature>
<dbReference type="KEGG" id="sace:GIY23_20110"/>
<keyword evidence="1" id="KW-0812">Transmembrane</keyword>
<keyword evidence="4" id="KW-1185">Reference proteome</keyword>
<keyword evidence="1" id="KW-1133">Transmembrane helix</keyword>
<feature type="transmembrane region" description="Helical" evidence="1">
    <location>
        <begin position="128"/>
        <end position="151"/>
    </location>
</feature>
<evidence type="ECO:0000256" key="1">
    <source>
        <dbReference type="SAM" id="Phobius"/>
    </source>
</evidence>
<sequence length="163" mass="17690">MPKKRNAVTVASGSQRGCVMPTIRVSDADRRRVGDRLQQAVAEGRIELAEFDERVRLAWAAQTADDLARLTADLPEQPSSPATTRSSTPKWMRMVLRTSFGAWLLAVAVNVVIWALVSVGVDEPVHPWWIWVAGPWGAVLLAGALAGRLGLVPGGQCSGRLQR</sequence>
<keyword evidence="1" id="KW-0472">Membrane</keyword>
<dbReference type="PANTHER" id="PTHR40763:SF4">
    <property type="entry name" value="DUF1707 DOMAIN-CONTAINING PROTEIN"/>
    <property type="match status" value="1"/>
</dbReference>
<gene>
    <name evidence="3" type="ORF">GIY23_20110</name>
</gene>
<reference evidence="4" key="1">
    <citation type="submission" date="2019-11" db="EMBL/GenBank/DDBJ databases">
        <title>The complete genome sequence of Saccharopolyspora sp. E2A.</title>
        <authorList>
            <person name="Zhang G."/>
        </authorList>
    </citation>
    <scope>NUCLEOTIDE SEQUENCE [LARGE SCALE GENOMIC DNA]</scope>
    <source>
        <strain evidence="4">E2A</strain>
    </source>
</reference>
<organism evidence="3 4">
    <name type="scientific">Allosaccharopolyspora coralli</name>
    <dbReference type="NCBI Taxonomy" id="2665642"/>
    <lineage>
        <taxon>Bacteria</taxon>
        <taxon>Bacillati</taxon>
        <taxon>Actinomycetota</taxon>
        <taxon>Actinomycetes</taxon>
        <taxon>Pseudonocardiales</taxon>
        <taxon>Pseudonocardiaceae</taxon>
        <taxon>Allosaccharopolyspora</taxon>
    </lineage>
</organism>
<dbReference type="InterPro" id="IPR012551">
    <property type="entry name" value="DUF1707_SHOCT-like"/>
</dbReference>